<comment type="subcellular location">
    <subcellularLocation>
        <location evidence="1">Cell outer membrane</location>
        <topology evidence="1">Multi-pass membrane protein</topology>
    </subcellularLocation>
</comment>
<reference evidence="11 12" key="1">
    <citation type="submission" date="2018-08" db="EMBL/GenBank/DDBJ databases">
        <title>Complete genome sequence of JP2-74.</title>
        <authorList>
            <person name="Wu L."/>
        </authorList>
    </citation>
    <scope>NUCLEOTIDE SEQUENCE [LARGE SCALE GENOMIC DNA]</scope>
    <source>
        <strain evidence="11 12">JP2-74</strain>
    </source>
</reference>
<keyword evidence="4" id="KW-1134">Transmembrane beta strand</keyword>
<accession>A0AAD0W7L4</accession>
<sequence>MERTMTQFTPRGLALLALSAPLLLPAAAQALDFHGYARLGAGGSDSGGKQSCFQLAGAETKYRLGNECEQYAELELGQQLFQAENGSKLSVVGMASLYNRNGHSLTFQGDNGNVRLPQAYAKWSDIPELNGATLWAGRRYYKRHDVHIADFYFWNPSGTGFGLEDFKLGQALKLSYAFSRNDNWWQADQANKHDLQLGGIAVNPGGELTLGLSYIQRAGQVTGANSGWSLSALHEQKGVLGGRNLFALQYGVGPGTGLGGTGSLVSDSGTRRSRLVEALDWQATREFGGQLMLAWQRDARPDGGQTWWSAGARPVYAFGERFKLAAEVGFDRVKAADGQVRTLSKFTIAPTLALDKAFWSRPELRFFYTYARWNRAAQQAAAPGSTLADGGAFGHALSGSTFGVQLEHWW</sequence>
<dbReference type="Gene3D" id="2.40.170.10">
    <property type="entry name" value="Porin, LamB type"/>
    <property type="match status" value="1"/>
</dbReference>
<gene>
    <name evidence="11" type="ORF">D1345_04400</name>
</gene>
<organism evidence="11 12">
    <name type="scientific">Chromobacterium rhizoryzae</name>
    <dbReference type="NCBI Taxonomy" id="1778675"/>
    <lineage>
        <taxon>Bacteria</taxon>
        <taxon>Pseudomonadati</taxon>
        <taxon>Pseudomonadota</taxon>
        <taxon>Betaproteobacteria</taxon>
        <taxon>Neisseriales</taxon>
        <taxon>Chromobacteriaceae</taxon>
        <taxon>Chromobacterium</taxon>
    </lineage>
</organism>
<dbReference type="InterPro" id="IPR036998">
    <property type="entry name" value="Porin_LamB_sf"/>
</dbReference>
<comment type="similarity">
    <text evidence="2">Belongs to the porin LamB (TC 1.B.3) family.</text>
</comment>
<dbReference type="GO" id="GO:0015144">
    <property type="term" value="F:carbohydrate transmembrane transporter activity"/>
    <property type="evidence" value="ECO:0007669"/>
    <property type="project" value="TreeGrafter"/>
</dbReference>
<evidence type="ECO:0000256" key="1">
    <source>
        <dbReference type="ARBA" id="ARBA00004571"/>
    </source>
</evidence>
<evidence type="ECO:0000256" key="8">
    <source>
        <dbReference type="ARBA" id="ARBA00023136"/>
    </source>
</evidence>
<evidence type="ECO:0000256" key="10">
    <source>
        <dbReference type="SAM" id="SignalP"/>
    </source>
</evidence>
<dbReference type="Proteomes" id="UP000259465">
    <property type="component" value="Chromosome"/>
</dbReference>
<dbReference type="CDD" id="cd01346">
    <property type="entry name" value="Maltoporin-like"/>
    <property type="match status" value="1"/>
</dbReference>
<dbReference type="GO" id="GO:0009279">
    <property type="term" value="C:cell outer membrane"/>
    <property type="evidence" value="ECO:0007669"/>
    <property type="project" value="UniProtKB-SubCell"/>
</dbReference>
<dbReference type="GO" id="GO:0015774">
    <property type="term" value="P:polysaccharide transport"/>
    <property type="evidence" value="ECO:0007669"/>
    <property type="project" value="TreeGrafter"/>
</dbReference>
<evidence type="ECO:0000256" key="4">
    <source>
        <dbReference type="ARBA" id="ARBA00022452"/>
    </source>
</evidence>
<evidence type="ECO:0000313" key="11">
    <source>
        <dbReference type="EMBL" id="AXT45477.1"/>
    </source>
</evidence>
<dbReference type="KEGG" id="crz:D1345_04400"/>
<proteinExistence type="inferred from homology"/>
<protein>
    <submittedName>
        <fullName evidence="11">Carbohydrate porin</fullName>
    </submittedName>
</protein>
<keyword evidence="9" id="KW-0998">Cell outer membrane</keyword>
<feature type="signal peptide" evidence="10">
    <location>
        <begin position="1"/>
        <end position="30"/>
    </location>
</feature>
<dbReference type="GO" id="GO:0046930">
    <property type="term" value="C:pore complex"/>
    <property type="evidence" value="ECO:0007669"/>
    <property type="project" value="UniProtKB-KW"/>
</dbReference>
<keyword evidence="7" id="KW-0626">Porin</keyword>
<dbReference type="AlphaFoldDB" id="A0AAD0W7L4"/>
<dbReference type="Pfam" id="PF02264">
    <property type="entry name" value="LamB"/>
    <property type="match status" value="1"/>
</dbReference>
<evidence type="ECO:0000256" key="2">
    <source>
        <dbReference type="ARBA" id="ARBA00007055"/>
    </source>
</evidence>
<dbReference type="PANTHER" id="PTHR38762">
    <property type="entry name" value="CRYPTIC OUTER MEMBRANE PORIN BGLH-RELATED"/>
    <property type="match status" value="1"/>
</dbReference>
<dbReference type="SUPFAM" id="SSF56935">
    <property type="entry name" value="Porins"/>
    <property type="match status" value="1"/>
</dbReference>
<keyword evidence="6" id="KW-0406">Ion transport</keyword>
<keyword evidence="3" id="KW-0813">Transport</keyword>
<dbReference type="InterPro" id="IPR050286">
    <property type="entry name" value="G_neg_Bact_CarbUptk_Porin"/>
</dbReference>
<evidence type="ECO:0000256" key="7">
    <source>
        <dbReference type="ARBA" id="ARBA00023114"/>
    </source>
</evidence>
<evidence type="ECO:0000256" key="6">
    <source>
        <dbReference type="ARBA" id="ARBA00023065"/>
    </source>
</evidence>
<dbReference type="PANTHER" id="PTHR38762:SF1">
    <property type="entry name" value="CRYPTIC OUTER MEMBRANE PORIN BGLH-RELATED"/>
    <property type="match status" value="1"/>
</dbReference>
<dbReference type="EMBL" id="CP031968">
    <property type="protein sequence ID" value="AXT45477.1"/>
    <property type="molecule type" value="Genomic_DNA"/>
</dbReference>
<evidence type="ECO:0000256" key="3">
    <source>
        <dbReference type="ARBA" id="ARBA00022448"/>
    </source>
</evidence>
<name>A0AAD0W7L4_9NEIS</name>
<evidence type="ECO:0000313" key="12">
    <source>
        <dbReference type="Proteomes" id="UP000259465"/>
    </source>
</evidence>
<feature type="chain" id="PRO_5042248444" evidence="10">
    <location>
        <begin position="31"/>
        <end position="410"/>
    </location>
</feature>
<evidence type="ECO:0000256" key="5">
    <source>
        <dbReference type="ARBA" id="ARBA00022692"/>
    </source>
</evidence>
<keyword evidence="10" id="KW-0732">Signal</keyword>
<keyword evidence="5" id="KW-0812">Transmembrane</keyword>
<dbReference type="InterPro" id="IPR003192">
    <property type="entry name" value="Porin_LamB"/>
</dbReference>
<keyword evidence="8" id="KW-0472">Membrane</keyword>
<dbReference type="GO" id="GO:0006811">
    <property type="term" value="P:monoatomic ion transport"/>
    <property type="evidence" value="ECO:0007669"/>
    <property type="project" value="UniProtKB-KW"/>
</dbReference>
<keyword evidence="12" id="KW-1185">Reference proteome</keyword>
<dbReference type="GO" id="GO:0015288">
    <property type="term" value="F:porin activity"/>
    <property type="evidence" value="ECO:0007669"/>
    <property type="project" value="UniProtKB-KW"/>
</dbReference>
<evidence type="ECO:0000256" key="9">
    <source>
        <dbReference type="ARBA" id="ARBA00023237"/>
    </source>
</evidence>